<proteinExistence type="predicted"/>
<dbReference type="InterPro" id="IPR026444">
    <property type="entry name" value="Secre_tail"/>
</dbReference>
<dbReference type="RefSeq" id="WP_139516561.1">
    <property type="nucleotide sequence ID" value="NZ_CP040896.1"/>
</dbReference>
<evidence type="ECO:0000313" key="3">
    <source>
        <dbReference type="Proteomes" id="UP000305398"/>
    </source>
</evidence>
<protein>
    <submittedName>
        <fullName evidence="2">T9SS type A sorting domain-containing protein</fullName>
    </submittedName>
</protein>
<organism evidence="2 3">
    <name type="scientific">Hymenobacter jejuensis</name>
    <dbReference type="NCBI Taxonomy" id="2502781"/>
    <lineage>
        <taxon>Bacteria</taxon>
        <taxon>Pseudomonadati</taxon>
        <taxon>Bacteroidota</taxon>
        <taxon>Cytophagia</taxon>
        <taxon>Cytophagales</taxon>
        <taxon>Hymenobacteraceae</taxon>
        <taxon>Hymenobacter</taxon>
    </lineage>
</organism>
<name>A0A5B8A2K2_9BACT</name>
<dbReference type="NCBIfam" id="TIGR04183">
    <property type="entry name" value="Por_Secre_tail"/>
    <property type="match status" value="1"/>
</dbReference>
<sequence>MKNKYLSNPNRALRPRAWAILLVLLALPILGWAQTFTETFGTKGPESVSAANTAKDFDNDLLTFSGNASLIASDQYIEASPGSGGSFVFFGDVNSTKDGIDVAFPTNVRTLSILGINTTQLQAASTKLSFNFYVNPGANTTLGNFVVEYRTSQQFGAPYTTIADVNLNRGAGWSNVSITNPFNGATGNSVEIRFRRSVAANEYIAIDDVVLSGTTNPNFTVSPADLTFPGTPVNGTSAPQSISVAGSGLTSDIAVQAPTGFRIRKQGDAAYLAEGATLTLTRANGNIDTKVEVVFNPTTPTPTKPTGQISFVGGGATSRFVSVSGTVVTPNITVNPTTLTFGNVEVNTQSSSQFISVVGSDLTDNVSVQVPTGYIFRKSGDATFLASGTTLTLVQASGSVNADVEIRLAPTTIGNFNGNVSFVSNGATTRFVGATGAGVAPAPVVTVSTTNPPTANSNTIGFPDTRIGRTATPASFYVSGQNLDNNTVTVSSPSNEFLIRLGRSGAFGSSVILNGTNGTLAATELQVQFAPSTVGPRNATIAASSGTTVNSILQVSGNGLAATNEIFITPDPATLDFQTVSSNGSSQILTFQVGATLIGTNPLVLTPASSTSSNANIEIREANVGDFQTGPLTFQPVNGSVTERTIEVRLTGPLALGNYEGSITASSNGTPSKAVRVIANSNGTSATVSADNTLQPFSTVPGVASATQSFPVNGQGLIRDITVKAPALFQIALNEADFAALNGATGNTITVVRNNDAGDGFKNPVPVYVRYLPSIASQQPDSGPIAVTSEPAIGATIQVQGYSAPSVEIQSSIPEIANVEINTLSNPVAVTVHAVRVRQAITVSEVLTQPTQFNNPLQDQFEISLKPDADFGSVVTFSPDASTYSIDQVVYVRYKPTHIGNATSKLQFRSSDFINSGFQDFPANGSLLGKALDTQPTAQTTINVVRNGSTATVTFSPAQGGTINGAGEGRLIIASLSNQLAGNNQPTDGQSYLAADGTFGQGTVLANGYFSVYTGTGDQAIVKGLDPSKAYYFYVFDYNYVATNSAGQRLSVPGAENYRTPTPPNQLVPVDAIIPPDAALPVELVSFTAKLRNHRVDLNWVTAMEKNNKGFEVQRSQDGKTFSTILFKEGHGNSSNKITYTAVDQEPLFGTSYYRLNQIDADGKSTLSSVVSVTNGGSGEVSLYPNPAHDVVNIRLAGSTEGVTVRISDLTGRAVRRQVLSADGQLNVSDLQAGTYIVTIGEGAQKVTRKIVKE</sequence>
<keyword evidence="3" id="KW-1185">Reference proteome</keyword>
<dbReference type="Proteomes" id="UP000305398">
    <property type="component" value="Chromosome"/>
</dbReference>
<reference evidence="2 3" key="1">
    <citation type="submission" date="2019-06" db="EMBL/GenBank/DDBJ databases">
        <authorList>
            <person name="Srinivasan S."/>
        </authorList>
    </citation>
    <scope>NUCLEOTIDE SEQUENCE [LARGE SCALE GENOMIC DNA]</scope>
    <source>
        <strain evidence="2 3">17J68-5</strain>
    </source>
</reference>
<dbReference type="AlphaFoldDB" id="A0A5B8A2K2"/>
<dbReference type="EMBL" id="CP040896">
    <property type="protein sequence ID" value="QDA61387.1"/>
    <property type="molecule type" value="Genomic_DNA"/>
</dbReference>
<gene>
    <name evidence="2" type="ORF">FHG12_15345</name>
</gene>
<evidence type="ECO:0000259" key="1">
    <source>
        <dbReference type="Pfam" id="PF18962"/>
    </source>
</evidence>
<feature type="domain" description="Secretion system C-terminal sorting" evidence="1">
    <location>
        <begin position="1183"/>
        <end position="1252"/>
    </location>
</feature>
<dbReference type="KEGG" id="hyj:FHG12_15345"/>
<dbReference type="InterPro" id="IPR013783">
    <property type="entry name" value="Ig-like_fold"/>
</dbReference>
<dbReference type="OrthoDB" id="1443240at2"/>
<dbReference type="Pfam" id="PF18962">
    <property type="entry name" value="Por_Secre_tail"/>
    <property type="match status" value="1"/>
</dbReference>
<dbReference type="Gene3D" id="2.60.40.10">
    <property type="entry name" value="Immunoglobulins"/>
    <property type="match status" value="1"/>
</dbReference>
<accession>A0A5B8A2K2</accession>
<evidence type="ECO:0000313" key="2">
    <source>
        <dbReference type="EMBL" id="QDA61387.1"/>
    </source>
</evidence>